<feature type="domain" description="PAP/OAS1 substrate-binding-related" evidence="2">
    <location>
        <begin position="126"/>
        <end position="316"/>
    </location>
</feature>
<feature type="compositionally biased region" description="Polar residues" evidence="1">
    <location>
        <begin position="603"/>
        <end position="617"/>
    </location>
</feature>
<evidence type="ECO:0000256" key="1">
    <source>
        <dbReference type="SAM" id="MobiDB-lite"/>
    </source>
</evidence>
<dbReference type="SUPFAM" id="SSF81631">
    <property type="entry name" value="PAP/OAS1 substrate-binding domain"/>
    <property type="match status" value="1"/>
</dbReference>
<gene>
    <name evidence="3" type="ORF">Fmac_007402</name>
</gene>
<dbReference type="Gene3D" id="3.30.460.10">
    <property type="entry name" value="Beta Polymerase, domain 2"/>
    <property type="match status" value="1"/>
</dbReference>
<dbReference type="InterPro" id="IPR058920">
    <property type="entry name" value="PAP-OAS1-bd-rel"/>
</dbReference>
<dbReference type="InterPro" id="IPR043519">
    <property type="entry name" value="NT_sf"/>
</dbReference>
<dbReference type="Proteomes" id="UP001603857">
    <property type="component" value="Unassembled WGS sequence"/>
</dbReference>
<feature type="region of interest" description="Disordered" evidence="1">
    <location>
        <begin position="694"/>
        <end position="751"/>
    </location>
</feature>
<dbReference type="PANTHER" id="PTHR45979:SF6">
    <property type="entry name" value="NUCLEOTIDYLTRANSFERASE DOMAIN PROTEIN"/>
    <property type="match status" value="1"/>
</dbReference>
<feature type="compositionally biased region" description="Basic and acidic residues" evidence="1">
    <location>
        <begin position="462"/>
        <end position="473"/>
    </location>
</feature>
<feature type="compositionally biased region" description="Polar residues" evidence="1">
    <location>
        <begin position="694"/>
        <end position="711"/>
    </location>
</feature>
<dbReference type="EMBL" id="JBGMDY010000003">
    <property type="protein sequence ID" value="KAL2339462.1"/>
    <property type="molecule type" value="Genomic_DNA"/>
</dbReference>
<organism evidence="3 4">
    <name type="scientific">Flemingia macrophylla</name>
    <dbReference type="NCBI Taxonomy" id="520843"/>
    <lineage>
        <taxon>Eukaryota</taxon>
        <taxon>Viridiplantae</taxon>
        <taxon>Streptophyta</taxon>
        <taxon>Embryophyta</taxon>
        <taxon>Tracheophyta</taxon>
        <taxon>Spermatophyta</taxon>
        <taxon>Magnoliopsida</taxon>
        <taxon>eudicotyledons</taxon>
        <taxon>Gunneridae</taxon>
        <taxon>Pentapetalae</taxon>
        <taxon>rosids</taxon>
        <taxon>fabids</taxon>
        <taxon>Fabales</taxon>
        <taxon>Fabaceae</taxon>
        <taxon>Papilionoideae</taxon>
        <taxon>50 kb inversion clade</taxon>
        <taxon>NPAAA clade</taxon>
        <taxon>indigoferoid/millettioid clade</taxon>
        <taxon>Phaseoleae</taxon>
        <taxon>Flemingia</taxon>
    </lineage>
</organism>
<reference evidence="3 4" key="1">
    <citation type="submission" date="2024-08" db="EMBL/GenBank/DDBJ databases">
        <title>Insights into the chromosomal genome structure of Flemingia macrophylla.</title>
        <authorList>
            <person name="Ding Y."/>
            <person name="Zhao Y."/>
            <person name="Bi W."/>
            <person name="Wu M."/>
            <person name="Zhao G."/>
            <person name="Gong Y."/>
            <person name="Li W."/>
            <person name="Zhang P."/>
        </authorList>
    </citation>
    <scope>NUCLEOTIDE SEQUENCE [LARGE SCALE GENOMIC DNA]</scope>
    <source>
        <strain evidence="3">DYQJB</strain>
        <tissue evidence="3">Leaf</tissue>
    </source>
</reference>
<dbReference type="Gene3D" id="1.10.1410.10">
    <property type="match status" value="1"/>
</dbReference>
<feature type="region of interest" description="Disordered" evidence="1">
    <location>
        <begin position="458"/>
        <end position="649"/>
    </location>
</feature>
<protein>
    <recommendedName>
        <fullName evidence="2">PAP/OAS1 substrate-binding-related domain-containing protein</fullName>
    </recommendedName>
</protein>
<evidence type="ECO:0000259" key="2">
    <source>
        <dbReference type="Pfam" id="PF26180"/>
    </source>
</evidence>
<feature type="compositionally biased region" description="Polar residues" evidence="1">
    <location>
        <begin position="523"/>
        <end position="532"/>
    </location>
</feature>
<proteinExistence type="predicted"/>
<sequence length="751" mass="84072">MAEERAQEILSTIEPNVLSEVHRKDVVNYVQKLIGGYHESEVFSLGSFPLKTYLPDGDVDLTALSRVDAEVDLAETVYNLLQSEEDSEYQVRLVKCTVKGIAVDISFNQMAGLYTLRFLEQVDQLVGKNYLFKRSIILIKAWCYYESRLLGGHHGLLTTYALEILVLYIINRFHSSVNGPLEVLYIFLDYYKSFDWEHNYISIWGPRALSSLPEIVDIPECDRGQFLLQKEFLQNYKDMCLSFSARASLTHEFPVKCVNILDPLRDDNNVGRSVNIASLYRMKLAFAYGSKTLKKILKLPGEEIGEALENFFCSTLDRNGKGQRADVEVPVSPFGTGRSEKSVLRGDCQSYYGALQYIQKVLNPENAKPPVTENSSSSLPPSQDHIPALSMQQNWAMFYPSRTEVYTQLEQPLYHTWMSRGTGTYIPDLNYNCYWDLRARASRQRRFAPRHYVFPKPLVKNQQEEDVHSKKDMSGNSDSRPLEISNEDFPHLPNIPKDTPPTQAQESAPLAKVHSETDMGGSSRLSGLSNEDFSLFPSIHKATPPTQVQDSPPLAKAHSETNMGGSSLPLLSDENFPLLPSIHRATPPTQVLDSPPLAKAHSETNMGGDNSRSSLPSDENFPLLPSTHNAPPPTQAEEAAPLAKVQSETQAETSKWFELSNENFPLLPKLHSVTHTETNSKSFELSNEDFPLLSSTLKTTPSESAQSTKQGKSSLSSKLKNIDLGTHMYKKSRSQTESSLNTKGEKGDSGV</sequence>
<dbReference type="PANTHER" id="PTHR45979">
    <property type="entry name" value="PAP/OAS1 SUBSTRATE-BINDING DOMAIN SUPERFAMILY"/>
    <property type="match status" value="1"/>
</dbReference>
<dbReference type="Pfam" id="PF26180">
    <property type="entry name" value="PAP-OAS1"/>
    <property type="match status" value="1"/>
</dbReference>
<comment type="caution">
    <text evidence="3">The sequence shown here is derived from an EMBL/GenBank/DDBJ whole genome shotgun (WGS) entry which is preliminary data.</text>
</comment>
<dbReference type="SUPFAM" id="SSF81301">
    <property type="entry name" value="Nucleotidyltransferase"/>
    <property type="match status" value="1"/>
</dbReference>
<accession>A0ABD1MUG6</accession>
<evidence type="ECO:0000313" key="3">
    <source>
        <dbReference type="EMBL" id="KAL2339462.1"/>
    </source>
</evidence>
<dbReference type="CDD" id="cd05402">
    <property type="entry name" value="NT_PAP_TUTase"/>
    <property type="match status" value="1"/>
</dbReference>
<name>A0ABD1MUG6_9FABA</name>
<keyword evidence="4" id="KW-1185">Reference proteome</keyword>
<evidence type="ECO:0000313" key="4">
    <source>
        <dbReference type="Proteomes" id="UP001603857"/>
    </source>
</evidence>
<dbReference type="AlphaFoldDB" id="A0ABD1MUG6"/>
<dbReference type="InterPro" id="IPR058921">
    <property type="entry name" value="PAP/OAS1-rel"/>
</dbReference>